<reference evidence="3 4" key="1">
    <citation type="submission" date="2018-08" db="EMBL/GenBank/DDBJ databases">
        <title>Fulvimarina sp. 85, whole genome shotgun sequence.</title>
        <authorList>
            <person name="Tuo L."/>
        </authorList>
    </citation>
    <scope>NUCLEOTIDE SEQUENCE [LARGE SCALE GENOMIC DNA]</scope>
    <source>
        <strain evidence="3 4">85</strain>
    </source>
</reference>
<feature type="domain" description="Glutamine amidotransferase" evidence="2">
    <location>
        <begin position="135"/>
        <end position="285"/>
    </location>
</feature>
<dbReference type="PROSITE" id="PS51273">
    <property type="entry name" value="GATASE_TYPE_1"/>
    <property type="match status" value="1"/>
</dbReference>
<keyword evidence="3" id="KW-0315">Glutamine amidotransferase</keyword>
<sequence>MEGAFGAWVPIVRAPETAPESSPREHMPGVMPDGRTTFRTTSRPETKVRSELPTRTRRLSFQAADPPTQRIVLPLKLLVVASETPDEADERRRTAGASSDETYRQTVSALAPDAAIETVSCLGGGAAADGLDLAAFDGAFFAGSPIAMHQDNAATRAAADFMTRVFSVGLSAFGSCAGLQIAAVAAGGRVETRSPSMKAGFTRGIVATTEGRDHFLLAGRPLVWDAPAMHADVIAQMPPGGTVLARSKHTPVEAAEIRHGAGVFHGVQYHPEIAIDEIAAAILRQSTSLVEEGLARGEDDIRAYAAMLTDLADDPQRHDIAWRLGLDADVFEPARRMTEIRNSLAHLAARRP</sequence>
<keyword evidence="4" id="KW-1185">Reference proteome</keyword>
<dbReference type="EMBL" id="QURL01000004">
    <property type="protein sequence ID" value="RFC63330.1"/>
    <property type="molecule type" value="Genomic_DNA"/>
</dbReference>
<accession>A0A371X280</accession>
<dbReference type="InterPro" id="IPR044992">
    <property type="entry name" value="ChyE-like"/>
</dbReference>
<feature type="region of interest" description="Disordered" evidence="1">
    <location>
        <begin position="15"/>
        <end position="47"/>
    </location>
</feature>
<organism evidence="3 4">
    <name type="scientific">Fulvimarina endophytica</name>
    <dbReference type="NCBI Taxonomy" id="2293836"/>
    <lineage>
        <taxon>Bacteria</taxon>
        <taxon>Pseudomonadati</taxon>
        <taxon>Pseudomonadota</taxon>
        <taxon>Alphaproteobacteria</taxon>
        <taxon>Hyphomicrobiales</taxon>
        <taxon>Aurantimonadaceae</taxon>
        <taxon>Fulvimarina</taxon>
    </lineage>
</organism>
<evidence type="ECO:0000313" key="4">
    <source>
        <dbReference type="Proteomes" id="UP000264310"/>
    </source>
</evidence>
<dbReference type="Pfam" id="PF00117">
    <property type="entry name" value="GATase"/>
    <property type="match status" value="1"/>
</dbReference>
<gene>
    <name evidence="3" type="ORF">DYI37_09760</name>
</gene>
<proteinExistence type="predicted"/>
<dbReference type="SUPFAM" id="SSF52317">
    <property type="entry name" value="Class I glutamine amidotransferase-like"/>
    <property type="match status" value="1"/>
</dbReference>
<feature type="region of interest" description="Disordered" evidence="1">
    <location>
        <begin position="83"/>
        <end position="104"/>
    </location>
</feature>
<dbReference type="Gene3D" id="3.40.50.880">
    <property type="match status" value="1"/>
</dbReference>
<comment type="caution">
    <text evidence="3">The sequence shown here is derived from an EMBL/GenBank/DDBJ whole genome shotgun (WGS) entry which is preliminary data.</text>
</comment>
<dbReference type="AlphaFoldDB" id="A0A371X280"/>
<protein>
    <submittedName>
        <fullName evidence="3">Type 1 glutamine amidotransferase</fullName>
    </submittedName>
</protein>
<dbReference type="PANTHER" id="PTHR42695">
    <property type="entry name" value="GLUTAMINE AMIDOTRANSFERASE YLR126C-RELATED"/>
    <property type="match status" value="1"/>
</dbReference>
<evidence type="ECO:0000259" key="2">
    <source>
        <dbReference type="Pfam" id="PF00117"/>
    </source>
</evidence>
<evidence type="ECO:0000256" key="1">
    <source>
        <dbReference type="SAM" id="MobiDB-lite"/>
    </source>
</evidence>
<dbReference type="GO" id="GO:0005829">
    <property type="term" value="C:cytosol"/>
    <property type="evidence" value="ECO:0007669"/>
    <property type="project" value="TreeGrafter"/>
</dbReference>
<dbReference type="Proteomes" id="UP000264310">
    <property type="component" value="Unassembled WGS sequence"/>
</dbReference>
<dbReference type="GO" id="GO:0016740">
    <property type="term" value="F:transferase activity"/>
    <property type="evidence" value="ECO:0007669"/>
    <property type="project" value="UniProtKB-KW"/>
</dbReference>
<name>A0A371X280_9HYPH</name>
<evidence type="ECO:0000313" key="3">
    <source>
        <dbReference type="EMBL" id="RFC63330.1"/>
    </source>
</evidence>
<dbReference type="InterPro" id="IPR029062">
    <property type="entry name" value="Class_I_gatase-like"/>
</dbReference>
<dbReference type="InterPro" id="IPR017926">
    <property type="entry name" value="GATASE"/>
</dbReference>
<dbReference type="PANTHER" id="PTHR42695:SF5">
    <property type="entry name" value="GLUTAMINE AMIDOTRANSFERASE YLR126C-RELATED"/>
    <property type="match status" value="1"/>
</dbReference>
<keyword evidence="3" id="KW-0808">Transferase</keyword>